<sequence>MCTLHLIKHKSQSKAYSSSSHKPFFHIQIQESMAIKKLLFASLLICSMIQSSHGATKERLFTDLEKGALEITATPSRTGEGVVLAAGIDKLSITWKVSSTATKEPEFKTIKVKLCYAPISQVDRPWRKTENELFKDKSCPHKISSFSYDPTVKTAQSFDYTLERDIPTGTYYVRAYAVDAKDHEVAFGQSTNQDKTTNLFSVQAISGRHKSLDIASVCFSVFSVVALLVFFVNEKRKAKIEQSK</sequence>
<protein>
    <submittedName>
        <fullName evidence="2">(rape) hypothetical protein</fullName>
    </submittedName>
</protein>
<dbReference type="InterPro" id="IPR016605">
    <property type="entry name" value="Transptr_NO3_Nar2"/>
</dbReference>
<reference evidence="3 4" key="2">
    <citation type="submission" date="2021-05" db="EMBL/GenBank/DDBJ databases">
        <title>Genome Assembly of Synthetic Allotetraploid Brassica napus Reveals Homoeologous Exchanges between Subgenomes.</title>
        <authorList>
            <person name="Davis J.T."/>
        </authorList>
    </citation>
    <scope>NUCLEOTIDE SEQUENCE [LARGE SCALE GENOMIC DNA]</scope>
    <source>
        <strain evidence="4">cv. Da-Ae</strain>
        <tissue evidence="3">Seedling</tissue>
    </source>
</reference>
<dbReference type="KEGG" id="bna:106374441"/>
<evidence type="ECO:0000313" key="2">
    <source>
        <dbReference type="EMBL" id="CAF2138321.1"/>
    </source>
</evidence>
<proteinExistence type="predicted"/>
<keyword evidence="1" id="KW-0472">Membrane</keyword>
<dbReference type="Pfam" id="PF16974">
    <property type="entry name" value="NAR2"/>
    <property type="match status" value="1"/>
</dbReference>
<evidence type="ECO:0000313" key="4">
    <source>
        <dbReference type="Proteomes" id="UP000824890"/>
    </source>
</evidence>
<evidence type="ECO:0000313" key="3">
    <source>
        <dbReference type="EMBL" id="KAH0937937.1"/>
    </source>
</evidence>
<dbReference type="EMBL" id="JAGKQM010000002">
    <property type="protein sequence ID" value="KAH0937937.1"/>
    <property type="molecule type" value="Genomic_DNA"/>
</dbReference>
<accession>A0A816WTH6</accession>
<dbReference type="EMBL" id="HG994356">
    <property type="protein sequence ID" value="CAF2138321.1"/>
    <property type="molecule type" value="Genomic_DNA"/>
</dbReference>
<dbReference type="GO" id="GO:0010167">
    <property type="term" value="P:response to nitrate"/>
    <property type="evidence" value="ECO:0007669"/>
    <property type="project" value="InterPro"/>
</dbReference>
<dbReference type="PIRSF" id="PIRSF012939">
    <property type="entry name" value="Transpt_NO3_Nar2"/>
    <property type="match status" value="1"/>
</dbReference>
<keyword evidence="1" id="KW-0812">Transmembrane</keyword>
<dbReference type="Proteomes" id="UP001295469">
    <property type="component" value="Chromosome A02"/>
</dbReference>
<dbReference type="OrthoDB" id="2015470at2759"/>
<dbReference type="Proteomes" id="UP000824890">
    <property type="component" value="Unassembled WGS sequence"/>
</dbReference>
<dbReference type="AlphaFoldDB" id="A0A816WTH6"/>
<dbReference type="PANTHER" id="PTHR34806">
    <property type="entry name" value="HIGH-AFFINITY NITRATE TRANSPORTER 3.2"/>
    <property type="match status" value="1"/>
</dbReference>
<evidence type="ECO:0000256" key="1">
    <source>
        <dbReference type="SAM" id="Phobius"/>
    </source>
</evidence>
<reference evidence="2" key="1">
    <citation type="submission" date="2021-01" db="EMBL/GenBank/DDBJ databases">
        <authorList>
            <consortium name="Genoscope - CEA"/>
            <person name="William W."/>
        </authorList>
    </citation>
    <scope>NUCLEOTIDE SEQUENCE</scope>
</reference>
<dbReference type="GO" id="GO:0015706">
    <property type="term" value="P:nitrate transmembrane transport"/>
    <property type="evidence" value="ECO:0007669"/>
    <property type="project" value="InterPro"/>
</dbReference>
<organism evidence="2">
    <name type="scientific">Brassica napus</name>
    <name type="common">Rape</name>
    <dbReference type="NCBI Taxonomy" id="3708"/>
    <lineage>
        <taxon>Eukaryota</taxon>
        <taxon>Viridiplantae</taxon>
        <taxon>Streptophyta</taxon>
        <taxon>Embryophyta</taxon>
        <taxon>Tracheophyta</taxon>
        <taxon>Spermatophyta</taxon>
        <taxon>Magnoliopsida</taxon>
        <taxon>eudicotyledons</taxon>
        <taxon>Gunneridae</taxon>
        <taxon>Pentapetalae</taxon>
        <taxon>rosids</taxon>
        <taxon>malvids</taxon>
        <taxon>Brassicales</taxon>
        <taxon>Brassicaceae</taxon>
        <taxon>Brassiceae</taxon>
        <taxon>Brassica</taxon>
    </lineage>
</organism>
<name>A0A816WTH6_BRANA</name>
<feature type="transmembrane region" description="Helical" evidence="1">
    <location>
        <begin position="214"/>
        <end position="232"/>
    </location>
</feature>
<dbReference type="PANTHER" id="PTHR34806:SF7">
    <property type="entry name" value="HIGH-AFFINITY NITRATE TRANSPORTER"/>
    <property type="match status" value="1"/>
</dbReference>
<keyword evidence="4" id="KW-1185">Reference proteome</keyword>
<keyword evidence="1" id="KW-1133">Transmembrane helix</keyword>
<gene>
    <name evidence="2" type="ORF">DARMORV10_A02P12840.1</name>
    <name evidence="3" type="ORF">HID58_005398</name>
</gene>